<organism evidence="1 2">
    <name type="scientific">Cimex lectularius</name>
    <name type="common">Bed bug</name>
    <name type="synonym">Acanthia lectularia</name>
    <dbReference type="NCBI Taxonomy" id="79782"/>
    <lineage>
        <taxon>Eukaryota</taxon>
        <taxon>Metazoa</taxon>
        <taxon>Ecdysozoa</taxon>
        <taxon>Arthropoda</taxon>
        <taxon>Hexapoda</taxon>
        <taxon>Insecta</taxon>
        <taxon>Pterygota</taxon>
        <taxon>Neoptera</taxon>
        <taxon>Paraneoptera</taxon>
        <taxon>Hemiptera</taxon>
        <taxon>Heteroptera</taxon>
        <taxon>Panheteroptera</taxon>
        <taxon>Cimicomorpha</taxon>
        <taxon>Cimicidae</taxon>
        <taxon>Cimex</taxon>
    </lineage>
</organism>
<dbReference type="Proteomes" id="UP000494040">
    <property type="component" value="Unassembled WGS sequence"/>
</dbReference>
<dbReference type="KEGG" id="clec:106666121"/>
<evidence type="ECO:0000313" key="1">
    <source>
        <dbReference type="EnsemblMetazoa" id="XP_014248527.1"/>
    </source>
</evidence>
<dbReference type="RefSeq" id="XP_014248527.1">
    <property type="nucleotide sequence ID" value="XM_014393041.2"/>
</dbReference>
<dbReference type="EnsemblMetazoa" id="XM_014393041.2">
    <property type="protein sequence ID" value="XP_014248527.1"/>
    <property type="gene ID" value="LOC106666121"/>
</dbReference>
<protein>
    <submittedName>
        <fullName evidence="1">Uncharacterized protein</fullName>
    </submittedName>
</protein>
<proteinExistence type="predicted"/>
<keyword evidence="2" id="KW-1185">Reference proteome</keyword>
<accession>A0A8I6RQZ7</accession>
<name>A0A8I6RQZ7_CIMLE</name>
<reference evidence="1" key="1">
    <citation type="submission" date="2022-01" db="UniProtKB">
        <authorList>
            <consortium name="EnsemblMetazoa"/>
        </authorList>
    </citation>
    <scope>IDENTIFICATION</scope>
</reference>
<dbReference type="AlphaFoldDB" id="A0A8I6RQZ7"/>
<evidence type="ECO:0000313" key="2">
    <source>
        <dbReference type="Proteomes" id="UP000494040"/>
    </source>
</evidence>
<dbReference type="GeneID" id="106666121"/>
<sequence length="316" mass="36898">MKKNLIRAAIEPQALNLAKDIFFLAEKRVCNPEIVEFIINTMQRLKTLLLEDESSGKFFTTLLISIRKLLINLPLCEVEWSRRFSIEAHLTQHCHEILDGIAKVRIIEQKLKKDLIMKGKKKDYPPLGERSYVQIGIDKTNKIRCILTEPCENVILLIKQAKDFKKCLLEIVVDLESNEKIPEEMKGVIRTILRKFLFSLAIDANTTLKLKKAIYEVQYLVKSFKRVDFDFKFKVRKIQLQTDTLLRDSNYALEFGRDALKRIDFKGEMLDQKLRYSKLLMWPYVGTVFPQENHPAFKCTTFAEVDNSEIASINEY</sequence>